<proteinExistence type="predicted"/>
<comment type="caution">
    <text evidence="1">The sequence shown here is derived from an EMBL/GenBank/DDBJ whole genome shotgun (WGS) entry which is preliminary data.</text>
</comment>
<evidence type="ECO:0000313" key="1">
    <source>
        <dbReference type="EMBL" id="MBB5741073.1"/>
    </source>
</evidence>
<reference evidence="1 2" key="1">
    <citation type="submission" date="2020-08" db="EMBL/GenBank/DDBJ databases">
        <title>Genomic Encyclopedia of Type Strains, Phase IV (KMG-IV): sequencing the most valuable type-strain genomes for metagenomic binning, comparative biology and taxonomic classification.</title>
        <authorList>
            <person name="Goeker M."/>
        </authorList>
    </citation>
    <scope>NUCLEOTIDE SEQUENCE [LARGE SCALE GENOMIC DNA]</scope>
    <source>
        <strain evidence="1 2">DSM 4731</strain>
    </source>
</reference>
<dbReference type="RefSeq" id="WP_183217827.1">
    <property type="nucleotide sequence ID" value="NZ_CAJFZW010000071.1"/>
</dbReference>
<evidence type="ECO:0000313" key="2">
    <source>
        <dbReference type="Proteomes" id="UP000527324"/>
    </source>
</evidence>
<dbReference type="AlphaFoldDB" id="A0A7W9FB44"/>
<sequence>MSTEPANAADFALASDLGRKVADDVGATIRRTFMLCETPYQREVVVSAAAAAATVFARTTLRLATPDVTDPDILEVLLKGLPGASQ</sequence>
<name>A0A7W9FB44_9CAUL</name>
<gene>
    <name evidence="1" type="ORF">GGQ93_002809</name>
</gene>
<dbReference type="EMBL" id="JACHOQ010000009">
    <property type="protein sequence ID" value="MBB5741073.1"/>
    <property type="molecule type" value="Genomic_DNA"/>
</dbReference>
<organism evidence="1 2">
    <name type="scientific">Brevundimonas aurantiaca</name>
    <dbReference type="NCBI Taxonomy" id="74316"/>
    <lineage>
        <taxon>Bacteria</taxon>
        <taxon>Pseudomonadati</taxon>
        <taxon>Pseudomonadota</taxon>
        <taxon>Alphaproteobacteria</taxon>
        <taxon>Caulobacterales</taxon>
        <taxon>Caulobacteraceae</taxon>
        <taxon>Brevundimonas</taxon>
    </lineage>
</organism>
<keyword evidence="2" id="KW-1185">Reference proteome</keyword>
<dbReference type="Proteomes" id="UP000527324">
    <property type="component" value="Unassembled WGS sequence"/>
</dbReference>
<protein>
    <submittedName>
        <fullName evidence="1">Uncharacterized protein</fullName>
    </submittedName>
</protein>
<accession>A0A7W9FB44</accession>